<proteinExistence type="inferred from homology"/>
<dbReference type="EMBL" id="QUNG01000002">
    <property type="protein sequence ID" value="REG85637.1"/>
    <property type="molecule type" value="Genomic_DNA"/>
</dbReference>
<keyword evidence="6 9" id="KW-1133">Transmembrane helix</keyword>
<evidence type="ECO:0000256" key="9">
    <source>
        <dbReference type="RuleBase" id="RU369079"/>
    </source>
</evidence>
<comment type="caution">
    <text evidence="11">The sequence shown here is derived from an EMBL/GenBank/DDBJ whole genome shotgun (WGS) entry which is preliminary data.</text>
</comment>
<name>A0A3E0DR73_9GAMM</name>
<keyword evidence="4 9" id="KW-0997">Cell inner membrane</keyword>
<comment type="subunit">
    <text evidence="9">The complex comprises the extracytoplasmic solute receptor protein and the two transmembrane proteins.</text>
</comment>
<dbReference type="AlphaFoldDB" id="A0A3E0DR73"/>
<gene>
    <name evidence="11" type="ORF">DFP81_102170</name>
</gene>
<dbReference type="RefSeq" id="WP_181903034.1">
    <property type="nucleotide sequence ID" value="NZ_QUNG01000002.1"/>
</dbReference>
<evidence type="ECO:0000256" key="4">
    <source>
        <dbReference type="ARBA" id="ARBA00022519"/>
    </source>
</evidence>
<dbReference type="InterPro" id="IPR007387">
    <property type="entry name" value="TRAP_DctQ"/>
</dbReference>
<comment type="subcellular location">
    <subcellularLocation>
        <location evidence="1 9">Cell inner membrane</location>
        <topology evidence="1 9">Multi-pass membrane protein</topology>
    </subcellularLocation>
</comment>
<keyword evidence="7 9" id="KW-0472">Membrane</keyword>
<keyword evidence="12" id="KW-1185">Reference proteome</keyword>
<evidence type="ECO:0000259" key="10">
    <source>
        <dbReference type="Pfam" id="PF04290"/>
    </source>
</evidence>
<sequence length="174" mass="19284">MRQTSKIFTLLYKHGVETLAGSMFIVILSLSWLQVFRRYALDNSSTWTEEVARLLLVWLTFLAAAAATRDESHLAVDILINRLPNTLKHAFRCVVNLLIASVGVVLCWKGVIIVELAMPDHSTSLGFSRALFYLPAVAGGALIIFYSLVNAFQHCRALQHALTNTPPAANDDSR</sequence>
<dbReference type="PANTHER" id="PTHR35011">
    <property type="entry name" value="2,3-DIKETO-L-GULONATE TRAP TRANSPORTER SMALL PERMEASE PROTEIN YIAM"/>
    <property type="match status" value="1"/>
</dbReference>
<dbReference type="Pfam" id="PF04290">
    <property type="entry name" value="DctQ"/>
    <property type="match status" value="1"/>
</dbReference>
<evidence type="ECO:0000256" key="2">
    <source>
        <dbReference type="ARBA" id="ARBA00022448"/>
    </source>
</evidence>
<keyword evidence="5 9" id="KW-0812">Transmembrane</keyword>
<dbReference type="GO" id="GO:0022857">
    <property type="term" value="F:transmembrane transporter activity"/>
    <property type="evidence" value="ECO:0007669"/>
    <property type="project" value="UniProtKB-UniRule"/>
</dbReference>
<evidence type="ECO:0000256" key="8">
    <source>
        <dbReference type="ARBA" id="ARBA00038436"/>
    </source>
</evidence>
<evidence type="ECO:0000256" key="5">
    <source>
        <dbReference type="ARBA" id="ARBA00022692"/>
    </source>
</evidence>
<evidence type="ECO:0000313" key="11">
    <source>
        <dbReference type="EMBL" id="REG85637.1"/>
    </source>
</evidence>
<evidence type="ECO:0000256" key="7">
    <source>
        <dbReference type="ARBA" id="ARBA00023136"/>
    </source>
</evidence>
<feature type="domain" description="Tripartite ATP-independent periplasmic transporters DctQ component" evidence="10">
    <location>
        <begin position="32"/>
        <end position="155"/>
    </location>
</feature>
<dbReference type="InterPro" id="IPR055348">
    <property type="entry name" value="DctQ"/>
</dbReference>
<comment type="similarity">
    <text evidence="8 9">Belongs to the TRAP transporter small permease family.</text>
</comment>
<keyword evidence="2 9" id="KW-0813">Transport</keyword>
<evidence type="ECO:0000256" key="1">
    <source>
        <dbReference type="ARBA" id="ARBA00004429"/>
    </source>
</evidence>
<protein>
    <recommendedName>
        <fullName evidence="9">TRAP transporter small permease protein</fullName>
    </recommendedName>
</protein>
<feature type="transmembrane region" description="Helical" evidence="9">
    <location>
        <begin position="20"/>
        <end position="39"/>
    </location>
</feature>
<reference evidence="11 12" key="1">
    <citation type="submission" date="2018-08" db="EMBL/GenBank/DDBJ databases">
        <title>Genomic Encyclopedia of Type Strains, Phase III (KMG-III): the genomes of soil and plant-associated and newly described type strains.</title>
        <authorList>
            <person name="Whitman W."/>
        </authorList>
    </citation>
    <scope>NUCLEOTIDE SEQUENCE [LARGE SCALE GENOMIC DNA]</scope>
    <source>
        <strain evidence="11 12">CECT 7375</strain>
    </source>
</reference>
<keyword evidence="3" id="KW-1003">Cell membrane</keyword>
<dbReference type="GO" id="GO:0005886">
    <property type="term" value="C:plasma membrane"/>
    <property type="evidence" value="ECO:0007669"/>
    <property type="project" value="UniProtKB-SubCell"/>
</dbReference>
<feature type="transmembrane region" description="Helical" evidence="9">
    <location>
        <begin position="131"/>
        <end position="149"/>
    </location>
</feature>
<evidence type="ECO:0000256" key="6">
    <source>
        <dbReference type="ARBA" id="ARBA00022989"/>
    </source>
</evidence>
<dbReference type="PANTHER" id="PTHR35011:SF11">
    <property type="entry name" value="TRAP TRANSPORTER SMALL PERMEASE PROTEIN"/>
    <property type="match status" value="1"/>
</dbReference>
<comment type="function">
    <text evidence="9">Part of the tripartite ATP-independent periplasmic (TRAP) transport system.</text>
</comment>
<accession>A0A3E0DR73</accession>
<dbReference type="GO" id="GO:0015740">
    <property type="term" value="P:C4-dicarboxylate transport"/>
    <property type="evidence" value="ECO:0007669"/>
    <property type="project" value="TreeGrafter"/>
</dbReference>
<evidence type="ECO:0000313" key="12">
    <source>
        <dbReference type="Proteomes" id="UP000256542"/>
    </source>
</evidence>
<organism evidence="11 12">
    <name type="scientific">Marinomonas pollencensis</name>
    <dbReference type="NCBI Taxonomy" id="491954"/>
    <lineage>
        <taxon>Bacteria</taxon>
        <taxon>Pseudomonadati</taxon>
        <taxon>Pseudomonadota</taxon>
        <taxon>Gammaproteobacteria</taxon>
        <taxon>Oceanospirillales</taxon>
        <taxon>Oceanospirillaceae</taxon>
        <taxon>Marinomonas</taxon>
    </lineage>
</organism>
<comment type="caution">
    <text evidence="9">Lacks conserved residue(s) required for the propagation of feature annotation.</text>
</comment>
<dbReference type="Proteomes" id="UP000256542">
    <property type="component" value="Unassembled WGS sequence"/>
</dbReference>
<feature type="transmembrane region" description="Helical" evidence="9">
    <location>
        <begin position="89"/>
        <end position="111"/>
    </location>
</feature>
<evidence type="ECO:0000256" key="3">
    <source>
        <dbReference type="ARBA" id="ARBA00022475"/>
    </source>
</evidence>